<dbReference type="Proteomes" id="UP001607069">
    <property type="component" value="Unassembled WGS sequence"/>
</dbReference>
<dbReference type="PRINTS" id="PR00368">
    <property type="entry name" value="FADPNR"/>
</dbReference>
<keyword evidence="8" id="KW-1185">Reference proteome</keyword>
<evidence type="ECO:0000256" key="4">
    <source>
        <dbReference type="ARBA" id="ARBA00023002"/>
    </source>
</evidence>
<proteinExistence type="inferred from homology"/>
<comment type="caution">
    <text evidence="7">The sequence shown here is derived from an EMBL/GenBank/DDBJ whole genome shotgun (WGS) entry which is preliminary data.</text>
</comment>
<keyword evidence="3" id="KW-0274">FAD</keyword>
<evidence type="ECO:0000313" key="7">
    <source>
        <dbReference type="EMBL" id="MFH0249395.1"/>
    </source>
</evidence>
<dbReference type="PANTHER" id="PTHR43706:SF45">
    <property type="entry name" value="NADH DEHYDROGENASE-LIKE PROTEIN RV1812C"/>
    <property type="match status" value="1"/>
</dbReference>
<keyword evidence="5" id="KW-0520">NAD</keyword>
<dbReference type="SUPFAM" id="SSF51905">
    <property type="entry name" value="FAD/NAD(P)-binding domain"/>
    <property type="match status" value="1"/>
</dbReference>
<dbReference type="EMBL" id="JBIHMK010000048">
    <property type="protein sequence ID" value="MFH0249395.1"/>
    <property type="molecule type" value="Genomic_DNA"/>
</dbReference>
<gene>
    <name evidence="7" type="ORF">ACG5V6_14355</name>
</gene>
<protein>
    <submittedName>
        <fullName evidence="7">NAD(P)/FAD-dependent oxidoreductase</fullName>
    </submittedName>
</protein>
<dbReference type="RefSeq" id="WP_279949780.1">
    <property type="nucleotide sequence ID" value="NZ_BAABEN010000008.1"/>
</dbReference>
<dbReference type="PRINTS" id="PR00411">
    <property type="entry name" value="PNDRDTASEI"/>
</dbReference>
<evidence type="ECO:0000256" key="5">
    <source>
        <dbReference type="ARBA" id="ARBA00023027"/>
    </source>
</evidence>
<accession>A0ABW7HU41</accession>
<keyword evidence="4" id="KW-0560">Oxidoreductase</keyword>
<reference evidence="7 8" key="1">
    <citation type="submission" date="2024-10" db="EMBL/GenBank/DDBJ databases">
        <authorList>
            <person name="Cho J.-C."/>
        </authorList>
    </citation>
    <scope>NUCLEOTIDE SEQUENCE [LARGE SCALE GENOMIC DNA]</scope>
    <source>
        <strain evidence="7 8">KCTC29696</strain>
    </source>
</reference>
<feature type="domain" description="FAD/NAD(P)-binding" evidence="6">
    <location>
        <begin position="5"/>
        <end position="332"/>
    </location>
</feature>
<dbReference type="Gene3D" id="3.50.50.100">
    <property type="match status" value="1"/>
</dbReference>
<comment type="similarity">
    <text evidence="1">Belongs to the NADH dehydrogenase family.</text>
</comment>
<dbReference type="InterPro" id="IPR045024">
    <property type="entry name" value="NDH-2"/>
</dbReference>
<evidence type="ECO:0000256" key="1">
    <source>
        <dbReference type="ARBA" id="ARBA00005272"/>
    </source>
</evidence>
<dbReference type="Pfam" id="PF07992">
    <property type="entry name" value="Pyr_redox_2"/>
    <property type="match status" value="1"/>
</dbReference>
<evidence type="ECO:0000256" key="2">
    <source>
        <dbReference type="ARBA" id="ARBA00022630"/>
    </source>
</evidence>
<sequence>MSRSRIVIVGAGFAGYQTARTLSRKLRGAAEIVLVNPNDYFLYLPLLPEVSAGLLEARRVSVSLAGTLPKVRLVLGEVHGVDLDGRSITYTDPEGAEKSLGYDRLVLTVGSVNKLLPIPGVAEHAVGFRGMPEALYLRDHISRQVALAAGAEDPEECRARTTFVVVGAGYTGTEVAAHGKMFTDSLARQHARSATGMRADARPRWMLLDIADRVLPGLDEKLARTADRVLRKRGVEVRTGTSVKEATKDGVLLDTGEFVPTRSLIWCVGVRPDPLVEQLGLPTEKGRLIVDEYLNVPGRPEVFACGDAAAVPDLTNPGQYTAMTAQHAHRQGKTAANNVMASYGVGTRRPYKHSDLGFVVDLGGVQAAANPFGIPLSGPVANLVTRGYHLAAMPGNRIRVAADWALDAVLRRQAVQLGVLDAWSVPLDTASPETARLRG</sequence>
<dbReference type="PANTHER" id="PTHR43706">
    <property type="entry name" value="NADH DEHYDROGENASE"/>
    <property type="match status" value="1"/>
</dbReference>
<organism evidence="7 8">
    <name type="scientific">Streptomyces chitinivorans</name>
    <dbReference type="NCBI Taxonomy" id="1257027"/>
    <lineage>
        <taxon>Bacteria</taxon>
        <taxon>Bacillati</taxon>
        <taxon>Actinomycetota</taxon>
        <taxon>Actinomycetes</taxon>
        <taxon>Kitasatosporales</taxon>
        <taxon>Streptomycetaceae</taxon>
        <taxon>Streptomyces</taxon>
    </lineage>
</organism>
<evidence type="ECO:0000313" key="8">
    <source>
        <dbReference type="Proteomes" id="UP001607069"/>
    </source>
</evidence>
<evidence type="ECO:0000256" key="3">
    <source>
        <dbReference type="ARBA" id="ARBA00022827"/>
    </source>
</evidence>
<keyword evidence="2" id="KW-0285">Flavoprotein</keyword>
<dbReference type="InterPro" id="IPR036188">
    <property type="entry name" value="FAD/NAD-bd_sf"/>
</dbReference>
<dbReference type="InterPro" id="IPR023753">
    <property type="entry name" value="FAD/NAD-binding_dom"/>
</dbReference>
<name>A0ABW7HU41_9ACTN</name>
<evidence type="ECO:0000259" key="6">
    <source>
        <dbReference type="Pfam" id="PF07992"/>
    </source>
</evidence>